<evidence type="ECO:0000313" key="2">
    <source>
        <dbReference type="EMBL" id="KNB50215.1"/>
    </source>
</evidence>
<dbReference type="Gene3D" id="3.30.450.30">
    <property type="entry name" value="Dynein light chain 2a, cytoplasmic"/>
    <property type="match status" value="1"/>
</dbReference>
<comment type="caution">
    <text evidence="2">The sequence shown here is derived from an EMBL/GenBank/DDBJ whole genome shotgun (WGS) entry which is preliminary data.</text>
</comment>
<evidence type="ECO:0000259" key="1">
    <source>
        <dbReference type="SMART" id="SM00960"/>
    </source>
</evidence>
<dbReference type="Proteomes" id="UP000037288">
    <property type="component" value="Unassembled WGS sequence"/>
</dbReference>
<dbReference type="PATRIC" id="fig|1678637.3.peg.5638"/>
<evidence type="ECO:0000313" key="3">
    <source>
        <dbReference type="Proteomes" id="UP000037288"/>
    </source>
</evidence>
<name>A0A0K9X9Y0_9ACTN</name>
<dbReference type="Pfam" id="PF03259">
    <property type="entry name" value="Robl_LC7"/>
    <property type="match status" value="1"/>
</dbReference>
<dbReference type="PANTHER" id="PTHR36222:SF1">
    <property type="entry name" value="SERINE PROTEASE INHIBITOR RV3364C"/>
    <property type="match status" value="1"/>
</dbReference>
<feature type="domain" description="Roadblock/LAMTOR2" evidence="1">
    <location>
        <begin position="7"/>
        <end position="99"/>
    </location>
</feature>
<keyword evidence="3" id="KW-1185">Reference proteome</keyword>
<dbReference type="InterPro" id="IPR053141">
    <property type="entry name" value="Mycobact_SerProt_Inhib_Rv3364c"/>
</dbReference>
<dbReference type="InterPro" id="IPR004942">
    <property type="entry name" value="Roadblock/LAMTOR2_dom"/>
</dbReference>
<accession>A0A0K9X9Y0</accession>
<dbReference type="SMART" id="SM00960">
    <property type="entry name" value="Robl_LC7"/>
    <property type="match status" value="1"/>
</dbReference>
<proteinExistence type="predicted"/>
<gene>
    <name evidence="2" type="ORF">AC230_26410</name>
</gene>
<organism evidence="2 3">
    <name type="scientific">Streptomyces caatingaensis</name>
    <dbReference type="NCBI Taxonomy" id="1678637"/>
    <lineage>
        <taxon>Bacteria</taxon>
        <taxon>Bacillati</taxon>
        <taxon>Actinomycetota</taxon>
        <taxon>Actinomycetes</taxon>
        <taxon>Kitasatosporales</taxon>
        <taxon>Streptomycetaceae</taxon>
        <taxon>Streptomyces</taxon>
    </lineage>
</organism>
<protein>
    <submittedName>
        <fullName evidence="2">Dynein regulation protein LC7</fullName>
    </submittedName>
</protein>
<dbReference type="EMBL" id="LFXA01000017">
    <property type="protein sequence ID" value="KNB50215.1"/>
    <property type="molecule type" value="Genomic_DNA"/>
</dbReference>
<reference evidence="3" key="1">
    <citation type="submission" date="2015-07" db="EMBL/GenBank/DDBJ databases">
        <title>Draft genome sequence of Streptomyces sp. CMAA 1322, a bacterium isolated from Caatinga biome, from dry forest semiarid of Brazil.</title>
        <authorList>
            <person name="Santos S.N."/>
            <person name="Gacesa R."/>
            <person name="Taketani R.G."/>
            <person name="Long P.F."/>
            <person name="Melo I.S."/>
        </authorList>
    </citation>
    <scope>NUCLEOTIDE SEQUENCE [LARGE SCALE GENOMIC DNA]</scope>
    <source>
        <strain evidence="3">CMAA 1322</strain>
    </source>
</reference>
<dbReference type="AlphaFoldDB" id="A0A0K9X9Y0"/>
<dbReference type="RefSeq" id="WP_049718749.1">
    <property type="nucleotide sequence ID" value="NZ_LFXA01000017.1"/>
</dbReference>
<dbReference type="STRING" id="1678637.AC230_26410"/>
<sequence length="139" mass="14103">MSTNGNLEWLLADVLRVPAVRHALVVSRDGLQLAASPGISADEADRLSAICSGLLSLGHEAAAQLAGADSAPRQVMVEFDGGFLFLVAAGPGASLAVTTAADVDAGLVAREMQHLVVRIGSHLSSPPRGTGDRTGTPAP</sequence>
<dbReference type="SUPFAM" id="SSF103196">
    <property type="entry name" value="Roadblock/LC7 domain"/>
    <property type="match status" value="1"/>
</dbReference>
<dbReference type="PANTHER" id="PTHR36222">
    <property type="entry name" value="SERINE PROTEASE INHIBITOR RV3364C"/>
    <property type="match status" value="1"/>
</dbReference>
<dbReference type="OrthoDB" id="4568655at2"/>